<dbReference type="EMBL" id="KI894013">
    <property type="protein sequence ID" value="OCF48690.1"/>
    <property type="molecule type" value="Genomic_DNA"/>
</dbReference>
<evidence type="ECO:0000256" key="1">
    <source>
        <dbReference type="SAM" id="MobiDB-lite"/>
    </source>
</evidence>
<feature type="region of interest" description="Disordered" evidence="1">
    <location>
        <begin position="778"/>
        <end position="799"/>
    </location>
</feature>
<dbReference type="OrthoDB" id="2564831at2759"/>
<dbReference type="GeneID" id="30173839"/>
<reference evidence="2" key="3">
    <citation type="submission" date="2016-07" db="EMBL/GenBank/DDBJ databases">
        <title>Evolution of pathogenesis and genome organization in the Tremellales.</title>
        <authorList>
            <person name="Cuomo C."/>
            <person name="Litvintseva A."/>
            <person name="Heitman J."/>
            <person name="Chen Y."/>
            <person name="Sun S."/>
            <person name="Springer D."/>
            <person name="Dromer F."/>
            <person name="Young S."/>
            <person name="Zeng Q."/>
            <person name="Chapman S."/>
            <person name="Gujja S."/>
            <person name="Saif S."/>
            <person name="Birren B."/>
        </authorList>
    </citation>
    <scope>NUCLEOTIDE SEQUENCE</scope>
    <source>
        <strain evidence="2">CBS 10737</strain>
    </source>
</reference>
<feature type="compositionally biased region" description="Polar residues" evidence="1">
    <location>
        <begin position="412"/>
        <end position="430"/>
    </location>
</feature>
<reference evidence="3" key="2">
    <citation type="submission" date="2013-07" db="EMBL/GenBank/DDBJ databases">
        <authorList>
            <consortium name="The Broad Institute Genome Sequencing Platform"/>
            <person name="Cuomo C."/>
            <person name="Litvintseva A."/>
            <person name="Chen Y."/>
            <person name="Heitman J."/>
            <person name="Sun S."/>
            <person name="Springer D."/>
            <person name="Dromer F."/>
            <person name="Young S.K."/>
            <person name="Zeng Q."/>
            <person name="Gargeya S."/>
            <person name="Fitzgerald M."/>
            <person name="Abouelleil A."/>
            <person name="Alvarado L."/>
            <person name="Berlin A.M."/>
            <person name="Chapman S.B."/>
            <person name="Dewar J."/>
            <person name="Goldberg J."/>
            <person name="Griggs A."/>
            <person name="Gujja S."/>
            <person name="Hansen M."/>
            <person name="Howarth C."/>
            <person name="Imamovic A."/>
            <person name="Larimer J."/>
            <person name="McCowan C."/>
            <person name="Murphy C."/>
            <person name="Pearson M."/>
            <person name="Priest M."/>
            <person name="Roberts A."/>
            <person name="Saif S."/>
            <person name="Shea T."/>
            <person name="Sykes S."/>
            <person name="Wortman J."/>
            <person name="Nusbaum C."/>
            <person name="Birren B."/>
        </authorList>
    </citation>
    <scope>NUCLEOTIDE SEQUENCE</scope>
    <source>
        <strain evidence="3">CBS 10737</strain>
    </source>
</reference>
<feature type="region of interest" description="Disordered" evidence="1">
    <location>
        <begin position="145"/>
        <end position="176"/>
    </location>
</feature>
<proteinExistence type="predicted"/>
<feature type="compositionally biased region" description="Pro residues" evidence="1">
    <location>
        <begin position="466"/>
        <end position="477"/>
    </location>
</feature>
<dbReference type="Proteomes" id="UP000094020">
    <property type="component" value="Chromosome 10"/>
</dbReference>
<evidence type="ECO:0000313" key="2">
    <source>
        <dbReference type="EMBL" id="OCF48690.1"/>
    </source>
</evidence>
<reference evidence="2" key="1">
    <citation type="submission" date="2013-07" db="EMBL/GenBank/DDBJ databases">
        <title>The Genome Sequence of Cryptococcus pinus CBS10737.</title>
        <authorList>
            <consortium name="The Broad Institute Genome Sequencing Platform"/>
            <person name="Cuomo C."/>
            <person name="Litvintseva A."/>
            <person name="Chen Y."/>
            <person name="Heitman J."/>
            <person name="Sun S."/>
            <person name="Springer D."/>
            <person name="Dromer F."/>
            <person name="Young S.K."/>
            <person name="Zeng Q."/>
            <person name="Gargeya S."/>
            <person name="Fitzgerald M."/>
            <person name="Abouelleil A."/>
            <person name="Alvarado L."/>
            <person name="Berlin A.M."/>
            <person name="Chapman S.B."/>
            <person name="Dewar J."/>
            <person name="Goldberg J."/>
            <person name="Griggs A."/>
            <person name="Gujja S."/>
            <person name="Hansen M."/>
            <person name="Howarth C."/>
            <person name="Imamovic A."/>
            <person name="Larimer J."/>
            <person name="McCowan C."/>
            <person name="Murphy C."/>
            <person name="Pearson M."/>
            <person name="Priest M."/>
            <person name="Roberts A."/>
            <person name="Saif S."/>
            <person name="Shea T."/>
            <person name="Sykes S."/>
            <person name="Wortman J."/>
            <person name="Nusbaum C."/>
            <person name="Birren B."/>
        </authorList>
    </citation>
    <scope>NUCLEOTIDE SEQUENCE [LARGE SCALE GENOMIC DNA]</scope>
    <source>
        <strain evidence="2">CBS 10737</strain>
    </source>
</reference>
<feature type="compositionally biased region" description="Low complexity" evidence="1">
    <location>
        <begin position="61"/>
        <end position="77"/>
    </location>
</feature>
<evidence type="ECO:0000313" key="3">
    <source>
        <dbReference type="EMBL" id="WWC73022.1"/>
    </source>
</evidence>
<protein>
    <submittedName>
        <fullName evidence="2">Uncharacterized protein</fullName>
    </submittedName>
</protein>
<dbReference type="RefSeq" id="XP_019009909.1">
    <property type="nucleotide sequence ID" value="XM_019157191.1"/>
</dbReference>
<feature type="region of interest" description="Disordered" evidence="1">
    <location>
        <begin position="452"/>
        <end position="572"/>
    </location>
</feature>
<sequence>MPSAISLSSSIIPDFKDFRSKTPSFSLPKSPKAAKRFFGFPSGNDSPPVPPLPANAHQHAPSSTTVGSITSSSTPVGGFSGATVVRTPQEALEGIKSLTPPILPQLPIAHAYLNERRGPNHLQSNSLDRGKNIVGNTYPATGQTIHRSQSATDRLRSPISVNSTSNPPTPSTAPCRSGIVEIKGVLKSPSYGYLKGEETANEWAREVLGSIRISTDHKDPAFMGLGEGEELNSFIESYGTRCDTFKPIPSSLASTFTSSATSIQTFGRSDNQENVQVHHQSGIASLENQQGYTEDQYKPYVQSNAPPSTPSVGSIMMLDEASYPPRSTSTLQHLEEVKFTPIPTTSTYSVLSSSRMTATPEDDYDDTDYDPFKKISHYPSSSISTLPNSTTTLNPESTMQEASSPEKPIKYTTPTYPQANPSQSTYSPLGSKTKRLPDVEEEDNSFMIALPTQDFTRSPSTHSMNPPSPIETAPDPPSSSNLSGKPKIDERTPLYGHMRSPSTPSPFSALPRTIQTHHRSPSSPAEFTPSPLSPGPNVPIQRFNRRPSMLSDRGMTKSPHPATRVNTKPSSLQRISVQTPFHATILEDKIQSLPDNDSPNLILLNLEFAYSLDEKPNNAKVIIPLQVLQNQGSNNLVDWIDRYLNRNSTNSKKVFSTVTTIPEMTDGESAEESDLESDNGLTALLRDEYLNSILMPNSPSTVTGQATSQHIDNTLSIKPSTESETDRTESIHLPSTPATMLNALNEMPIRVQSPNNQMWKRGVTPKQYEQLQAIYPTPLSSLGSTSDHDDDGRPMTEGADGIHNIEEKDNKFDEKNWIPPKTPPLSIRRHSKSHLPPSNISVPLNLEYNDDGKKEKEDKGKLRELRIFLTREAGSWHKIAHKLLSGKWGYMNEEVKIRILNELEWCGMVNLMNELESKGPQSISIARSNVRYKPSTSMSAGFIGFTPLNENSDITVNDYPLNGIAQKQITRSSSSTSLMMLREKGSRISGVYRGGSGYI</sequence>
<feature type="region of interest" description="Disordered" evidence="1">
    <location>
        <begin position="813"/>
        <end position="840"/>
    </location>
</feature>
<name>A0A1B9HZK2_9TREE</name>
<feature type="region of interest" description="Disordered" evidence="1">
    <location>
        <begin position="36"/>
        <end position="80"/>
    </location>
</feature>
<evidence type="ECO:0000313" key="4">
    <source>
        <dbReference type="Proteomes" id="UP000094020"/>
    </source>
</evidence>
<organism evidence="2">
    <name type="scientific">Kwoniella pini CBS 10737</name>
    <dbReference type="NCBI Taxonomy" id="1296096"/>
    <lineage>
        <taxon>Eukaryota</taxon>
        <taxon>Fungi</taxon>
        <taxon>Dikarya</taxon>
        <taxon>Basidiomycota</taxon>
        <taxon>Agaricomycotina</taxon>
        <taxon>Tremellomycetes</taxon>
        <taxon>Tremellales</taxon>
        <taxon>Cryptococcaceae</taxon>
        <taxon>Kwoniella</taxon>
    </lineage>
</organism>
<dbReference type="KEGG" id="kpin:30173839"/>
<feature type="compositionally biased region" description="Polar residues" evidence="1">
    <location>
        <begin position="346"/>
        <end position="357"/>
    </location>
</feature>
<feature type="compositionally biased region" description="Polar residues" evidence="1">
    <location>
        <begin position="453"/>
        <end position="465"/>
    </location>
</feature>
<feature type="compositionally biased region" description="Acidic residues" evidence="1">
    <location>
        <begin position="360"/>
        <end position="369"/>
    </location>
</feature>
<feature type="compositionally biased region" description="Low complexity" evidence="1">
    <location>
        <begin position="157"/>
        <end position="166"/>
    </location>
</feature>
<dbReference type="EMBL" id="CP144528">
    <property type="protein sequence ID" value="WWC73022.1"/>
    <property type="molecule type" value="Genomic_DNA"/>
</dbReference>
<keyword evidence="4" id="KW-1185">Reference proteome</keyword>
<reference evidence="3" key="4">
    <citation type="submission" date="2024-02" db="EMBL/GenBank/DDBJ databases">
        <title>Comparative genomics of Cryptococcus and Kwoniella reveals pathogenesis evolution and contrasting modes of karyotype evolution via chromosome fusion or intercentromeric recombination.</title>
        <authorList>
            <person name="Coelho M.A."/>
            <person name="David-Palma M."/>
            <person name="Shea T."/>
            <person name="Bowers K."/>
            <person name="McGinley-Smith S."/>
            <person name="Mohammad A.W."/>
            <person name="Gnirke A."/>
            <person name="Yurkov A.M."/>
            <person name="Nowrousian M."/>
            <person name="Sun S."/>
            <person name="Cuomo C.A."/>
            <person name="Heitman J."/>
        </authorList>
    </citation>
    <scope>NUCLEOTIDE SEQUENCE</scope>
    <source>
        <strain evidence="3">CBS 10737</strain>
    </source>
</reference>
<feature type="compositionally biased region" description="Polar residues" evidence="1">
    <location>
        <begin position="378"/>
        <end position="403"/>
    </location>
</feature>
<accession>A0A1B9HZK2</accession>
<feature type="region of interest" description="Disordered" evidence="1">
    <location>
        <begin position="346"/>
        <end position="438"/>
    </location>
</feature>
<dbReference type="AlphaFoldDB" id="A0A1B9HZK2"/>
<gene>
    <name evidence="2" type="ORF">I206_05470</name>
    <name evidence="3" type="ORF">I206_106987</name>
</gene>